<protein>
    <recommendedName>
        <fullName evidence="6">CBS domain-containing protein</fullName>
    </recommendedName>
</protein>
<feature type="domain" description="CBS" evidence="6">
    <location>
        <begin position="274"/>
        <end position="331"/>
    </location>
</feature>
<name>A0A7S4APQ3_9STRA</name>
<sequence>MDLHQQQQQQQHNALTGADNLPVGPSLQLANESQVVRKAGRQAISTFLDSHNCFSVLRNSGKVVVFDTLIPIQLAFYALVEHDMQAAPLWDPTQCRFVGLLKVTDFIDILRHFKRTNGDVGSLATRSIANMIQDPSIAEAVNLSFGFPSADSSTSLKQACKLLLAHSSSSSNTNSNNNTSNNEATNPNAADAIDGVVNEDTTKTNQSSNNSSNGNGDGITSKTRLDFLPIVMPEDMRVLACITYTNILEHLVTHFRETRRLFDDSIYDLKIGTYHEHLVKVGPDESLARALELMHEHELSALPVVDLATDRLIGVYSRSDITFLTRATDAEDAVSNLDLLLSDVLEQQRTDVTTPDAMHSCSTAHTLQSIFEYFAQLRFNRLFVLDESERLVGVVSARDLVEYFMID</sequence>
<accession>A0A7S4APQ3</accession>
<evidence type="ECO:0000256" key="3">
    <source>
        <dbReference type="ARBA" id="ARBA00023122"/>
    </source>
</evidence>
<proteinExistence type="inferred from homology"/>
<keyword evidence="3 4" id="KW-0129">CBS domain</keyword>
<dbReference type="SUPFAM" id="SSF54631">
    <property type="entry name" value="CBS-domain pair"/>
    <property type="match status" value="2"/>
</dbReference>
<dbReference type="EMBL" id="HBIX01022461">
    <property type="protein sequence ID" value="CAE0722911.1"/>
    <property type="molecule type" value="Transcribed_RNA"/>
</dbReference>
<dbReference type="Gene3D" id="3.10.580.10">
    <property type="entry name" value="CBS-domain"/>
    <property type="match status" value="2"/>
</dbReference>
<dbReference type="InterPro" id="IPR000644">
    <property type="entry name" value="CBS_dom"/>
</dbReference>
<evidence type="ECO:0000259" key="6">
    <source>
        <dbReference type="PROSITE" id="PS51371"/>
    </source>
</evidence>
<evidence type="ECO:0000256" key="5">
    <source>
        <dbReference type="SAM" id="MobiDB-lite"/>
    </source>
</evidence>
<keyword evidence="2" id="KW-0677">Repeat</keyword>
<feature type="region of interest" description="Disordered" evidence="5">
    <location>
        <begin position="1"/>
        <end position="20"/>
    </location>
</feature>
<feature type="region of interest" description="Disordered" evidence="5">
    <location>
        <begin position="168"/>
        <end position="189"/>
    </location>
</feature>
<evidence type="ECO:0000256" key="4">
    <source>
        <dbReference type="PROSITE-ProRule" id="PRU00703"/>
    </source>
</evidence>
<evidence type="ECO:0000256" key="2">
    <source>
        <dbReference type="ARBA" id="ARBA00022737"/>
    </source>
</evidence>
<feature type="compositionally biased region" description="Low complexity" evidence="5">
    <location>
        <begin position="1"/>
        <end position="11"/>
    </location>
</feature>
<dbReference type="SMART" id="SM00116">
    <property type="entry name" value="CBS"/>
    <property type="match status" value="3"/>
</dbReference>
<dbReference type="PANTHER" id="PTHR13780">
    <property type="entry name" value="AMP-ACTIVATED PROTEIN KINASE, GAMMA REGULATORY SUBUNIT"/>
    <property type="match status" value="1"/>
</dbReference>
<dbReference type="PROSITE" id="PS51371">
    <property type="entry name" value="CBS"/>
    <property type="match status" value="2"/>
</dbReference>
<dbReference type="Pfam" id="PF00571">
    <property type="entry name" value="CBS"/>
    <property type="match status" value="2"/>
</dbReference>
<comment type="similarity">
    <text evidence="1">Belongs to the 5'-AMP-activated protein kinase gamma subunit family.</text>
</comment>
<evidence type="ECO:0000256" key="1">
    <source>
        <dbReference type="ARBA" id="ARBA00006750"/>
    </source>
</evidence>
<evidence type="ECO:0000313" key="7">
    <source>
        <dbReference type="EMBL" id="CAE0722911.1"/>
    </source>
</evidence>
<organism evidence="7">
    <name type="scientific">Pseudo-nitzschia australis</name>
    <dbReference type="NCBI Taxonomy" id="44445"/>
    <lineage>
        <taxon>Eukaryota</taxon>
        <taxon>Sar</taxon>
        <taxon>Stramenopiles</taxon>
        <taxon>Ochrophyta</taxon>
        <taxon>Bacillariophyta</taxon>
        <taxon>Bacillariophyceae</taxon>
        <taxon>Bacillariophycidae</taxon>
        <taxon>Bacillariales</taxon>
        <taxon>Bacillariaceae</taxon>
        <taxon>Pseudo-nitzschia</taxon>
    </lineage>
</organism>
<dbReference type="CDD" id="cd02205">
    <property type="entry name" value="CBS_pair_SF"/>
    <property type="match status" value="1"/>
</dbReference>
<reference evidence="7" key="1">
    <citation type="submission" date="2021-01" db="EMBL/GenBank/DDBJ databases">
        <authorList>
            <person name="Corre E."/>
            <person name="Pelletier E."/>
            <person name="Niang G."/>
            <person name="Scheremetjew M."/>
            <person name="Finn R."/>
            <person name="Kale V."/>
            <person name="Holt S."/>
            <person name="Cochrane G."/>
            <person name="Meng A."/>
            <person name="Brown T."/>
            <person name="Cohen L."/>
        </authorList>
    </citation>
    <scope>NUCLEOTIDE SEQUENCE</scope>
    <source>
        <strain evidence="7">10249 10 AB</strain>
    </source>
</reference>
<gene>
    <name evidence="7" type="ORF">PAUS00366_LOCUS15667</name>
</gene>
<dbReference type="InterPro" id="IPR050511">
    <property type="entry name" value="AMPK_gamma/SDS23_families"/>
</dbReference>
<dbReference type="InterPro" id="IPR046342">
    <property type="entry name" value="CBS_dom_sf"/>
</dbReference>
<feature type="compositionally biased region" description="Low complexity" evidence="5">
    <location>
        <begin position="168"/>
        <end position="182"/>
    </location>
</feature>
<feature type="domain" description="CBS" evidence="6">
    <location>
        <begin position="353"/>
        <end position="407"/>
    </location>
</feature>
<dbReference type="AlphaFoldDB" id="A0A7S4APQ3"/>
<dbReference type="PANTHER" id="PTHR13780:SF35">
    <property type="entry name" value="LD22662P"/>
    <property type="match status" value="1"/>
</dbReference>